<feature type="transmembrane region" description="Helical" evidence="9">
    <location>
        <begin position="421"/>
        <end position="437"/>
    </location>
</feature>
<dbReference type="InterPro" id="IPR036073">
    <property type="entry name" value="Desulfoferrodoxin_Fe-bd_dom_sf"/>
</dbReference>
<feature type="transmembrane region" description="Helical" evidence="9">
    <location>
        <begin position="1153"/>
        <end position="1177"/>
    </location>
</feature>
<organism evidence="12 13">
    <name type="scientific">Hondaea fermentalgiana</name>
    <dbReference type="NCBI Taxonomy" id="2315210"/>
    <lineage>
        <taxon>Eukaryota</taxon>
        <taxon>Sar</taxon>
        <taxon>Stramenopiles</taxon>
        <taxon>Bigyra</taxon>
        <taxon>Labyrinthulomycetes</taxon>
        <taxon>Thraustochytrida</taxon>
        <taxon>Thraustochytriidae</taxon>
        <taxon>Hondaea</taxon>
    </lineage>
</organism>
<dbReference type="CDD" id="cd08760">
    <property type="entry name" value="Cyt_b561_FRRS1_like"/>
    <property type="match status" value="1"/>
</dbReference>
<dbReference type="Pfam" id="PF01880">
    <property type="entry name" value="Desulfoferrodox"/>
    <property type="match status" value="1"/>
</dbReference>
<protein>
    <recommendedName>
        <fullName evidence="3 7">Alpha-galactosidase</fullName>
        <ecNumber evidence="3 7">3.2.1.22</ecNumber>
    </recommendedName>
    <alternativeName>
        <fullName evidence="7">Melibiase</fullName>
    </alternativeName>
</protein>
<feature type="compositionally biased region" description="Polar residues" evidence="8">
    <location>
        <begin position="1356"/>
        <end position="1368"/>
    </location>
</feature>
<dbReference type="Gene3D" id="3.20.20.70">
    <property type="entry name" value="Aldolase class I"/>
    <property type="match status" value="1"/>
</dbReference>
<dbReference type="InParanoid" id="A0A2R5GUC8"/>
<dbReference type="Gene3D" id="2.60.40.730">
    <property type="entry name" value="SOR catalytic domain"/>
    <property type="match status" value="2"/>
</dbReference>
<dbReference type="GO" id="GO:0016491">
    <property type="term" value="F:oxidoreductase activity"/>
    <property type="evidence" value="ECO:0007669"/>
    <property type="project" value="InterPro"/>
</dbReference>
<dbReference type="SUPFAM" id="SSF51011">
    <property type="entry name" value="Glycosyl hydrolase domain"/>
    <property type="match status" value="1"/>
</dbReference>
<feature type="domain" description="DOMON" evidence="11">
    <location>
        <begin position="214"/>
        <end position="335"/>
    </location>
</feature>
<keyword evidence="9" id="KW-0812">Transmembrane</keyword>
<dbReference type="PANTHER" id="PTHR11452:SF33">
    <property type="entry name" value="ALPHA-GALACTOSIDASE 2"/>
    <property type="match status" value="1"/>
</dbReference>
<comment type="catalytic activity">
    <reaction evidence="1 7">
        <text>Hydrolysis of terminal, non-reducing alpha-D-galactose residues in alpha-D-galactosides, including galactose oligosaccharides, galactomannans and galactolipids.</text>
        <dbReference type="EC" id="3.2.1.22"/>
    </reaction>
</comment>
<dbReference type="Pfam" id="PF16499">
    <property type="entry name" value="Melibiase_2"/>
    <property type="match status" value="1"/>
</dbReference>
<accession>A0A2R5GUC8</accession>
<dbReference type="InterPro" id="IPR013785">
    <property type="entry name" value="Aldolase_TIM"/>
</dbReference>
<keyword evidence="9" id="KW-0472">Membrane</keyword>
<evidence type="ECO:0000256" key="5">
    <source>
        <dbReference type="ARBA" id="ARBA00022801"/>
    </source>
</evidence>
<dbReference type="Gene3D" id="2.60.40.1180">
    <property type="entry name" value="Golgi alpha-mannosidase II"/>
    <property type="match status" value="1"/>
</dbReference>
<feature type="transmembrane region" description="Helical" evidence="9">
    <location>
        <begin position="389"/>
        <end position="409"/>
    </location>
</feature>
<dbReference type="Gene3D" id="2.60.40.1210">
    <property type="entry name" value="Cellobiose dehydrogenase, cytochrome domain"/>
    <property type="match status" value="1"/>
</dbReference>
<dbReference type="CDD" id="cd09631">
    <property type="entry name" value="DOMON_DOH"/>
    <property type="match status" value="2"/>
</dbReference>
<evidence type="ECO:0000256" key="3">
    <source>
        <dbReference type="ARBA" id="ARBA00012755"/>
    </source>
</evidence>
<dbReference type="Pfam" id="PF03351">
    <property type="entry name" value="DOMON"/>
    <property type="match status" value="2"/>
</dbReference>
<feature type="domain" description="DOMON" evidence="11">
    <location>
        <begin position="912"/>
        <end position="1039"/>
    </location>
</feature>
<dbReference type="PRINTS" id="PR00740">
    <property type="entry name" value="GLHYDRLASE27"/>
</dbReference>
<feature type="region of interest" description="Disordered" evidence="8">
    <location>
        <begin position="1350"/>
        <end position="1370"/>
    </location>
</feature>
<feature type="signal peptide" evidence="10">
    <location>
        <begin position="1"/>
        <end position="19"/>
    </location>
</feature>
<evidence type="ECO:0000256" key="6">
    <source>
        <dbReference type="ARBA" id="ARBA00023295"/>
    </source>
</evidence>
<feature type="transmembrane region" description="Helical" evidence="9">
    <location>
        <begin position="591"/>
        <end position="611"/>
    </location>
</feature>
<evidence type="ECO:0000256" key="1">
    <source>
        <dbReference type="ARBA" id="ARBA00001255"/>
    </source>
</evidence>
<evidence type="ECO:0000313" key="13">
    <source>
        <dbReference type="Proteomes" id="UP000241890"/>
    </source>
</evidence>
<dbReference type="PANTHER" id="PTHR11452">
    <property type="entry name" value="ALPHA-GALACTOSIDASE/ALPHA-N-ACETYLGALACTOSAMINIDASE"/>
    <property type="match status" value="1"/>
</dbReference>
<feature type="compositionally biased region" description="Acidic residues" evidence="8">
    <location>
        <begin position="654"/>
        <end position="664"/>
    </location>
</feature>
<dbReference type="CDD" id="cd14792">
    <property type="entry name" value="GH27"/>
    <property type="match status" value="1"/>
</dbReference>
<dbReference type="GO" id="GO:0004557">
    <property type="term" value="F:alpha-galactosidase activity"/>
    <property type="evidence" value="ECO:0007669"/>
    <property type="project" value="UniProtKB-EC"/>
</dbReference>
<comment type="similarity">
    <text evidence="2 7">Belongs to the glycosyl hydrolase 27 family.</text>
</comment>
<evidence type="ECO:0000259" key="11">
    <source>
        <dbReference type="PROSITE" id="PS50836"/>
    </source>
</evidence>
<dbReference type="EC" id="3.2.1.22" evidence="3 7"/>
<dbReference type="GO" id="GO:0005506">
    <property type="term" value="F:iron ion binding"/>
    <property type="evidence" value="ECO:0007669"/>
    <property type="project" value="InterPro"/>
</dbReference>
<evidence type="ECO:0000256" key="10">
    <source>
        <dbReference type="SAM" id="SignalP"/>
    </source>
</evidence>
<dbReference type="Pfam" id="PF17801">
    <property type="entry name" value="Melibiase_C"/>
    <property type="match status" value="1"/>
</dbReference>
<evidence type="ECO:0000256" key="7">
    <source>
        <dbReference type="RuleBase" id="RU361168"/>
    </source>
</evidence>
<dbReference type="PROSITE" id="PS50836">
    <property type="entry name" value="DOMON"/>
    <property type="match status" value="2"/>
</dbReference>
<feature type="transmembrane region" description="Helical" evidence="9">
    <location>
        <begin position="449"/>
        <end position="472"/>
    </location>
</feature>
<keyword evidence="4 10" id="KW-0732">Signal</keyword>
<evidence type="ECO:0000313" key="12">
    <source>
        <dbReference type="EMBL" id="GBG33929.1"/>
    </source>
</evidence>
<feature type="transmembrane region" description="Helical" evidence="9">
    <location>
        <begin position="1093"/>
        <end position="1113"/>
    </location>
</feature>
<dbReference type="GO" id="GO:0005975">
    <property type="term" value="P:carbohydrate metabolic process"/>
    <property type="evidence" value="ECO:0007669"/>
    <property type="project" value="InterPro"/>
</dbReference>
<feature type="region of interest" description="Disordered" evidence="8">
    <location>
        <begin position="646"/>
        <end position="707"/>
    </location>
</feature>
<dbReference type="SUPFAM" id="SSF49367">
    <property type="entry name" value="Superoxide reductase-like"/>
    <property type="match status" value="2"/>
</dbReference>
<dbReference type="Gene3D" id="1.20.120.1770">
    <property type="match status" value="2"/>
</dbReference>
<evidence type="ECO:0000256" key="2">
    <source>
        <dbReference type="ARBA" id="ARBA00009743"/>
    </source>
</evidence>
<dbReference type="OrthoDB" id="5795902at2759"/>
<name>A0A2R5GUC8_9STRA</name>
<dbReference type="InterPro" id="IPR017853">
    <property type="entry name" value="GH"/>
</dbReference>
<dbReference type="Proteomes" id="UP000241890">
    <property type="component" value="Unassembled WGS sequence"/>
</dbReference>
<evidence type="ECO:0000256" key="4">
    <source>
        <dbReference type="ARBA" id="ARBA00022729"/>
    </source>
</evidence>
<dbReference type="SUPFAM" id="SSF51445">
    <property type="entry name" value="(Trans)glycosidases"/>
    <property type="match status" value="1"/>
</dbReference>
<comment type="caution">
    <text evidence="12">The sequence shown here is derived from an EMBL/GenBank/DDBJ whole genome shotgun (WGS) entry which is preliminary data.</text>
</comment>
<keyword evidence="6 7" id="KW-0326">Glycosidase</keyword>
<keyword evidence="13" id="KW-1185">Reference proteome</keyword>
<keyword evidence="9" id="KW-1133">Transmembrane helix</keyword>
<dbReference type="InterPro" id="IPR002742">
    <property type="entry name" value="Desulfoferrodoxin_Fe-bd_dom"/>
</dbReference>
<keyword evidence="7" id="KW-1015">Disulfide bond</keyword>
<feature type="transmembrane region" description="Helical" evidence="9">
    <location>
        <begin position="1295"/>
        <end position="1315"/>
    </location>
</feature>
<feature type="transmembrane region" description="Helical" evidence="9">
    <location>
        <begin position="1125"/>
        <end position="1141"/>
    </location>
</feature>
<keyword evidence="5 7" id="KW-0378">Hydrolase</keyword>
<dbReference type="InterPro" id="IPR005018">
    <property type="entry name" value="DOMON_domain"/>
</dbReference>
<evidence type="ECO:0000256" key="8">
    <source>
        <dbReference type="SAM" id="MobiDB-lite"/>
    </source>
</evidence>
<feature type="compositionally biased region" description="Basic and acidic residues" evidence="8">
    <location>
        <begin position="682"/>
        <end position="702"/>
    </location>
</feature>
<dbReference type="InterPro" id="IPR041233">
    <property type="entry name" value="Melibiase_C"/>
</dbReference>
<dbReference type="EMBL" id="BEYU01000174">
    <property type="protein sequence ID" value="GBG33929.1"/>
    <property type="molecule type" value="Genomic_DNA"/>
</dbReference>
<dbReference type="InterPro" id="IPR013780">
    <property type="entry name" value="Glyco_hydro_b"/>
</dbReference>
<dbReference type="InterPro" id="IPR045266">
    <property type="entry name" value="DOH_DOMON"/>
</dbReference>
<sequence length="1845" mass="203917">MRNKAVLLLLLMQVLLVFALAVSLGTALRSPPQSEWAALVADIERQHALVPFVQAYGQNDTWFSASNPPLSPDAAEEVEKHVPRMWQRSGTQVNIRVSHEMIWTPNDVVDFAHYIHYVFVRNSSSSEIVYVGILEPGDTSVDIDTTVLGGLGGQGFLVPYEFCNVHGLWRGEALQTVDPVSWNLTTASLKLFGQVEEECQGNIYLLDDSHSLQLSLINRYDEVVVDVADAVSLQATFVFPRGQFFGLGFGDSMLGADMMIAAERDGTALCADFHTTGNSNRYSGPDIDAQQDVQVVAATLQDGVATLVCTKSLRSADPDDKAVLNQRENLIWSFQEVDGEPSTTSNAFLKRHGATNRGYILNADLGGSGGELAIANSRDKRDLQVAHGMLMYMIWGINICVGAMIARYAHDRAWGIGAHRIIQSINTMLTLPGYYLSQRFVDVHFQSAHAFIGTTLVYTSILQAGLGTAAYLCSKYSKKVAREYPKSDALSDENKLFIAGIEDEHGQRELLHEVYHKLDTLSTPRAFEITAYVENTISQGIPSCMPPAIAVYILTRMRQTVIRPIHRVVGRLLPIIAYVQIYLGLDRLQANNVISAIINMWTILVVLILIYKESELQLNLPHGVAPKLFLLKDRLQRLFCSCCPRTQDPKPDANDGDDDDDGDIDGAATGGGEAGNRSSRNLLEKGSIRDHDLERSHSRDEDLPLGEDGAAKRGEIMTLVLALALWVSLASALRVPPQSEWAALVADIERQHALVPFVQTFGQNDTWFSASNPPSAPDSLEVVGKHVPQMWQRSDTQVNIRVSHEMNWNPENGQDLHYIHAVFIRNNATMDIVFVGILEPGDTSVDVDASVFGGLGGQGFLVPYEFCNIHGLWQGDALQTFDAASWNLIAESLRLFDKVEEECQGNIYLLDDTHSLQLSLINRKGEVVVDVADATSLQVTFVFPRGHFLGLGFGDSMLGTDMIIAAERDGTALCADFHTSGSTSRSSGPDIDAQQDVQVVSVTLEDKLVTLVCTKSLYSSDPDDKAVLNQRENLIWSFQEVDGEPSTTSNAFLKRHAATNRGYILDADLGGSGGELAIANSRDKRDLQVAHGMLMYMIWGINICVGAMIARYAHDRAWGIGAHRIIQGINTMLTMPGYYLSQRFVEVHFLSAHAIIGTILVYSSILQAGLGTIAYLCSKYSKKVAKEFLQSEMLSQENKDFIAKIEAEHGQRELLHEIYHKLDTLSTPRAFEITAFIEKTVNRGIPSCVPPGIAIYVLTRLRQTVIRPIHRIVGRIMPVFAYAQIYLGLDRLQANTVIIAIINMWTILVAIILIYKESERQFGLPHGVLSKLLYFKRLIRSLLCRQKKHDGKRDSFSGSDQARANVNSGDLERASIQETGRSIAGEDSSLTMTERSHGLRELTSFLSTPNGMGLLAVAVAVTATLLTRAQAAEDGLARTPPMGWRSWNAYQGRVNQDIIIAAAKAMVKRYDANGKPVETGSDEEGTSLLDLGYDDVGLDDNWQLCGAGFNNSFHNEDGYPIVNLERFPDMKAMTNEIHSLGLKAGWYGNNCICREKNNIWKNESHYVGDVQATFDFGFDSTKLDGCGAFLDLDLFYELFNKGSRSGTIMIENCHWGKTVPTLDSCPFHFYRTSGDIRAKWKSMFANLQSTRKFQGEKPLSRPGCWAYPDMLEVGLLANEAEDRTHFAAWVITSSPLILGHRITDEKVTTRIWPIISNKLAISINQEWAGHPGRVVQEVDGAGMRKIQAWAKPLPDNRVAVLFINDNDPSLEPDEVSLSLSLLGIQAANQVTSAIDVWSGEDRLREVVISSSKGDQDPHLLVKVAGHDSVFLRLSYTDSLEPVSII</sequence>
<feature type="chain" id="PRO_5015343684" description="Alpha-galactosidase" evidence="10">
    <location>
        <begin position="20"/>
        <end position="1845"/>
    </location>
</feature>
<dbReference type="InterPro" id="IPR002241">
    <property type="entry name" value="Glyco_hydro_27"/>
</dbReference>
<evidence type="ECO:0000256" key="9">
    <source>
        <dbReference type="SAM" id="Phobius"/>
    </source>
</evidence>
<reference evidence="12 13" key="1">
    <citation type="submission" date="2017-12" db="EMBL/GenBank/DDBJ databases">
        <title>Sequencing, de novo assembly and annotation of complete genome of a new Thraustochytrid species, strain FCC1311.</title>
        <authorList>
            <person name="Sedici K."/>
            <person name="Godart F."/>
            <person name="Aiese Cigliano R."/>
            <person name="Sanseverino W."/>
            <person name="Barakat M."/>
            <person name="Ortet P."/>
            <person name="Marechal E."/>
            <person name="Cagnac O."/>
            <person name="Amato A."/>
        </authorList>
    </citation>
    <scope>NUCLEOTIDE SEQUENCE [LARGE SCALE GENOMIC DNA]</scope>
</reference>
<gene>
    <name evidence="12" type="ORF">FCC1311_101522</name>
</gene>
<proteinExistence type="inferred from homology"/>